<evidence type="ECO:0000256" key="7">
    <source>
        <dbReference type="SAM" id="Phobius"/>
    </source>
</evidence>
<keyword evidence="4 7" id="KW-1133">Transmembrane helix</keyword>
<dbReference type="Pfam" id="PF17200">
    <property type="entry name" value="sCache_2"/>
    <property type="match status" value="1"/>
</dbReference>
<dbReference type="PROSITE" id="PS50885">
    <property type="entry name" value="HAMP"/>
    <property type="match status" value="1"/>
</dbReference>
<name>K1K1U0_9GAMM</name>
<keyword evidence="5 7" id="KW-0472">Membrane</keyword>
<dbReference type="EMBL" id="AGWR01000040">
    <property type="protein sequence ID" value="EKB25824.1"/>
    <property type="molecule type" value="Genomic_DNA"/>
</dbReference>
<proteinExistence type="inferred from homology"/>
<dbReference type="HOGENOM" id="CLU_000445_107_21_6"/>
<feature type="transmembrane region" description="Helical" evidence="7">
    <location>
        <begin position="186"/>
        <end position="210"/>
    </location>
</feature>
<evidence type="ECO:0000256" key="2">
    <source>
        <dbReference type="ARBA" id="ARBA00022475"/>
    </source>
</evidence>
<dbReference type="Proteomes" id="UP000005149">
    <property type="component" value="Unassembled WGS sequence"/>
</dbReference>
<evidence type="ECO:0000256" key="4">
    <source>
        <dbReference type="ARBA" id="ARBA00022989"/>
    </source>
</evidence>
<keyword evidence="2" id="KW-1003">Cell membrane</keyword>
<evidence type="ECO:0000313" key="9">
    <source>
        <dbReference type="EMBL" id="EKB25824.1"/>
    </source>
</evidence>
<organism evidence="9 10">
    <name type="scientific">Aeromonas dhakensis</name>
    <dbReference type="NCBI Taxonomy" id="196024"/>
    <lineage>
        <taxon>Bacteria</taxon>
        <taxon>Pseudomonadati</taxon>
        <taxon>Pseudomonadota</taxon>
        <taxon>Gammaproteobacteria</taxon>
        <taxon>Aeromonadales</taxon>
        <taxon>Aeromonadaceae</taxon>
        <taxon>Aeromonas</taxon>
    </lineage>
</organism>
<dbReference type="PATRIC" id="fig|1073377.4.peg.4176"/>
<dbReference type="Gene3D" id="3.30.450.20">
    <property type="entry name" value="PAS domain"/>
    <property type="match status" value="1"/>
</dbReference>
<dbReference type="InterPro" id="IPR003660">
    <property type="entry name" value="HAMP_dom"/>
</dbReference>
<feature type="domain" description="HAMP" evidence="8">
    <location>
        <begin position="207"/>
        <end position="259"/>
    </location>
</feature>
<evidence type="ECO:0000256" key="3">
    <source>
        <dbReference type="ARBA" id="ARBA00022692"/>
    </source>
</evidence>
<dbReference type="CDD" id="cd06225">
    <property type="entry name" value="HAMP"/>
    <property type="match status" value="1"/>
</dbReference>
<dbReference type="SUPFAM" id="SSF158472">
    <property type="entry name" value="HAMP domain-like"/>
    <property type="match status" value="1"/>
</dbReference>
<sequence length="321" mass="34208">MFKLGDIAVSRKLMLLLSLALVGFIALLLISASALQRNLMSEREARLQAVLDLAMSRIQALAATLPAPQAQAEARAMLNSMRFDGDNYLFVLDENRRMLVHPVRPELVGQQMGESGSATAGAHWQRMVDLGRGGQQGRLEYQWVSPSGESAQKLSLVAGYQPWGWILGSGVLLQDIQATIWSQYQLMGGATLLVTLLMGLLGFAISRSIVNPLAEINRAMQQVAAGDLVVSIPVHGKDELGAVASCTNQGLSAIRHALLEASQGAGNVADAALRIAASAEQTNQAVNSQRDQLAQLATAMNEMSATIADVAGHAENTARDT</sequence>
<comment type="subcellular location">
    <subcellularLocation>
        <location evidence="1">Cell membrane</location>
        <topology evidence="1">Multi-pass membrane protein</topology>
    </subcellularLocation>
</comment>
<dbReference type="AlphaFoldDB" id="K1K1U0"/>
<dbReference type="Pfam" id="PF00672">
    <property type="entry name" value="HAMP"/>
    <property type="match status" value="1"/>
</dbReference>
<dbReference type="InterPro" id="IPR033480">
    <property type="entry name" value="sCache_2"/>
</dbReference>
<gene>
    <name evidence="9" type="ORF">HMPREF1171_04114</name>
</gene>
<evidence type="ECO:0000256" key="6">
    <source>
        <dbReference type="ARBA" id="ARBA00029447"/>
    </source>
</evidence>
<dbReference type="SMART" id="SM00304">
    <property type="entry name" value="HAMP"/>
    <property type="match status" value="1"/>
</dbReference>
<dbReference type="PANTHER" id="PTHR32089:SF120">
    <property type="entry name" value="METHYL-ACCEPTING CHEMOTAXIS PROTEIN TLPQ"/>
    <property type="match status" value="1"/>
</dbReference>
<dbReference type="PANTHER" id="PTHR32089">
    <property type="entry name" value="METHYL-ACCEPTING CHEMOTAXIS PROTEIN MCPB"/>
    <property type="match status" value="1"/>
</dbReference>
<evidence type="ECO:0000259" key="8">
    <source>
        <dbReference type="PROSITE" id="PS50885"/>
    </source>
</evidence>
<comment type="caution">
    <text evidence="9">The sequence shown here is derived from an EMBL/GenBank/DDBJ whole genome shotgun (WGS) entry which is preliminary data.</text>
</comment>
<dbReference type="GO" id="GO:0005886">
    <property type="term" value="C:plasma membrane"/>
    <property type="evidence" value="ECO:0007669"/>
    <property type="project" value="UniProtKB-SubCell"/>
</dbReference>
<evidence type="ECO:0000256" key="1">
    <source>
        <dbReference type="ARBA" id="ARBA00004651"/>
    </source>
</evidence>
<dbReference type="SUPFAM" id="SSF58104">
    <property type="entry name" value="Methyl-accepting chemotaxis protein (MCP) signaling domain"/>
    <property type="match status" value="1"/>
</dbReference>
<accession>K1K1U0</accession>
<dbReference type="SMART" id="SM01049">
    <property type="entry name" value="Cache_2"/>
    <property type="match status" value="1"/>
</dbReference>
<dbReference type="Gene3D" id="1.10.287.950">
    <property type="entry name" value="Methyl-accepting chemotaxis protein"/>
    <property type="match status" value="1"/>
</dbReference>
<dbReference type="GO" id="GO:0007165">
    <property type="term" value="P:signal transduction"/>
    <property type="evidence" value="ECO:0007669"/>
    <property type="project" value="InterPro"/>
</dbReference>
<comment type="similarity">
    <text evidence="6">Belongs to the methyl-accepting chemotaxis (MCP) protein family.</text>
</comment>
<keyword evidence="10" id="KW-1185">Reference proteome</keyword>
<evidence type="ECO:0000313" key="10">
    <source>
        <dbReference type="Proteomes" id="UP000005149"/>
    </source>
</evidence>
<keyword evidence="3 7" id="KW-0812">Transmembrane</keyword>
<protein>
    <recommendedName>
        <fullName evidence="8">HAMP domain-containing protein</fullName>
    </recommendedName>
</protein>
<reference evidence="9 10" key="1">
    <citation type="submission" date="2012-06" db="EMBL/GenBank/DDBJ databases">
        <title>The Genome Sequence of Aeromonas hydrophila SSU.</title>
        <authorList>
            <consortium name="The Broad Institute Genome Sequencing Platform"/>
            <person name="Earl A."/>
            <person name="Ward D."/>
            <person name="Feldgarden M."/>
            <person name="Gevers D."/>
            <person name="Chopra A."/>
            <person name="Walker B."/>
            <person name="Young S.K."/>
            <person name="Zeng Q."/>
            <person name="Gargeya S."/>
            <person name="Fitzgerald M."/>
            <person name="Haas B."/>
            <person name="Abouelleil A."/>
            <person name="Alvarado L."/>
            <person name="Arachchi H.M."/>
            <person name="Berlin A.M."/>
            <person name="Chapman S.B."/>
            <person name="Goldberg J."/>
            <person name="Griggs A."/>
            <person name="Gujja S."/>
            <person name="Hansen M."/>
            <person name="Howarth C."/>
            <person name="Imamovic A."/>
            <person name="Larimer J."/>
            <person name="McCowan C."/>
            <person name="Montmayeur A."/>
            <person name="Murphy C."/>
            <person name="Neiman D."/>
            <person name="Pearson M."/>
            <person name="Priest M."/>
            <person name="Roberts A."/>
            <person name="Saif S."/>
            <person name="Shea T."/>
            <person name="Sisk P."/>
            <person name="Sykes S."/>
            <person name="Wortman J."/>
            <person name="Nusbaum C."/>
            <person name="Birren B."/>
        </authorList>
    </citation>
    <scope>NUCLEOTIDE SEQUENCE [LARGE SCALE GENOMIC DNA]</scope>
    <source>
        <strain evidence="9 10">SSU</strain>
    </source>
</reference>
<evidence type="ECO:0000256" key="5">
    <source>
        <dbReference type="ARBA" id="ARBA00023136"/>
    </source>
</evidence>